<evidence type="ECO:0000313" key="7">
    <source>
        <dbReference type="EMBL" id="SBV93392.1"/>
    </source>
</evidence>
<evidence type="ECO:0000256" key="6">
    <source>
        <dbReference type="ARBA" id="ARBA00047561"/>
    </source>
</evidence>
<keyword evidence="3 7" id="KW-0560">Oxidoreductase</keyword>
<evidence type="ECO:0000256" key="1">
    <source>
        <dbReference type="ARBA" id="ARBA00005010"/>
    </source>
</evidence>
<comment type="catalytic activity">
    <reaction evidence="6">
        <text>precorrin-2 + NAD(+) = sirohydrochlorin + NADH + 2 H(+)</text>
        <dbReference type="Rhea" id="RHEA:15613"/>
        <dbReference type="ChEBI" id="CHEBI:15378"/>
        <dbReference type="ChEBI" id="CHEBI:57540"/>
        <dbReference type="ChEBI" id="CHEBI:57945"/>
        <dbReference type="ChEBI" id="CHEBI:58351"/>
        <dbReference type="ChEBI" id="CHEBI:58827"/>
        <dbReference type="EC" id="1.3.1.76"/>
    </reaction>
</comment>
<dbReference type="SUPFAM" id="SSF51735">
    <property type="entry name" value="NAD(P)-binding Rossmann-fold domains"/>
    <property type="match status" value="1"/>
</dbReference>
<evidence type="ECO:0000256" key="3">
    <source>
        <dbReference type="ARBA" id="ARBA00023002"/>
    </source>
</evidence>
<protein>
    <recommendedName>
        <fullName evidence="2">precorrin-2 dehydrogenase</fullName>
        <ecNumber evidence="2">1.3.1.76</ecNumber>
    </recommendedName>
</protein>
<dbReference type="PANTHER" id="PTHR35330">
    <property type="entry name" value="SIROHEME BIOSYNTHESIS PROTEIN MET8"/>
    <property type="match status" value="1"/>
</dbReference>
<keyword evidence="4" id="KW-0520">NAD</keyword>
<dbReference type="PANTHER" id="PTHR35330:SF1">
    <property type="entry name" value="SIROHEME BIOSYNTHESIS PROTEIN MET8"/>
    <property type="match status" value="1"/>
</dbReference>
<dbReference type="InterPro" id="IPR042518">
    <property type="entry name" value="SirC_C"/>
</dbReference>
<dbReference type="UniPathway" id="UPA00262">
    <property type="reaction ID" value="UER00222"/>
</dbReference>
<dbReference type="NCBIfam" id="TIGR01470">
    <property type="entry name" value="cysG_Nterm"/>
    <property type="match status" value="1"/>
</dbReference>
<dbReference type="Gene3D" id="3.40.50.720">
    <property type="entry name" value="NAD(P)-binding Rossmann-like Domain"/>
    <property type="match status" value="1"/>
</dbReference>
<dbReference type="GO" id="GO:0043115">
    <property type="term" value="F:precorrin-2 dehydrogenase activity"/>
    <property type="evidence" value="ECO:0007669"/>
    <property type="project" value="UniProtKB-EC"/>
</dbReference>
<evidence type="ECO:0000256" key="4">
    <source>
        <dbReference type="ARBA" id="ARBA00023027"/>
    </source>
</evidence>
<dbReference type="GO" id="GO:0004325">
    <property type="term" value="F:ferrochelatase activity"/>
    <property type="evidence" value="ECO:0007669"/>
    <property type="project" value="InterPro"/>
</dbReference>
<dbReference type="EC" id="1.3.1.76" evidence="2"/>
<comment type="pathway">
    <text evidence="1">Porphyrin-containing compound metabolism; siroheme biosynthesis; sirohydrochlorin from precorrin-2: step 1/1.</text>
</comment>
<dbReference type="AlphaFoldDB" id="A0A212J1P7"/>
<proteinExistence type="predicted"/>
<dbReference type="Gene3D" id="1.10.8.610">
    <property type="entry name" value="SirC, precorrin-2 dehydrogenase, C-terminal helical domain-like"/>
    <property type="match status" value="1"/>
</dbReference>
<sequence length="234" mass="25167">MEICAIVLPMHLYPVFLSLADSRVLVAGAGKVGRRKIAGLRDARAGEILVFDPALSETDQRELQALSGVRVLCRAVRDDDIAGCALVFAATSDRAENERIAAACAAQGVLCNVADDPDGGTFHVPAHTRLNGLLAAFSTSGGSPALAGRIRKDAAVWLEERYGPLLVFMGRLRPLVLAMDGEADQHGELFRSLVNSELGDFLARQDRLKIRETVTALLPASLHGHIEELLHGLW</sequence>
<dbReference type="SUPFAM" id="SSF75615">
    <property type="entry name" value="Siroheme synthase middle domains-like"/>
    <property type="match status" value="1"/>
</dbReference>
<name>A0A212J1P7_9DELT</name>
<keyword evidence="5" id="KW-0627">Porphyrin biosynthesis</keyword>
<dbReference type="InterPro" id="IPR028161">
    <property type="entry name" value="Met8-like"/>
</dbReference>
<accession>A0A212J1P7</accession>
<gene>
    <name evidence="7" type="ORF">KL86DPRO_10525</name>
</gene>
<dbReference type="GO" id="GO:0019354">
    <property type="term" value="P:siroheme biosynthetic process"/>
    <property type="evidence" value="ECO:0007669"/>
    <property type="project" value="UniProtKB-UniPathway"/>
</dbReference>
<organism evidence="7">
    <name type="scientific">uncultured delta proteobacterium</name>
    <dbReference type="NCBI Taxonomy" id="34034"/>
    <lineage>
        <taxon>Bacteria</taxon>
        <taxon>Deltaproteobacteria</taxon>
        <taxon>environmental samples</taxon>
    </lineage>
</organism>
<reference evidence="7" key="1">
    <citation type="submission" date="2016-04" db="EMBL/GenBank/DDBJ databases">
        <authorList>
            <person name="Evans L.H."/>
            <person name="Alamgir A."/>
            <person name="Owens N."/>
            <person name="Weber N.D."/>
            <person name="Virtaneva K."/>
            <person name="Barbian K."/>
            <person name="Babar A."/>
            <person name="Rosenke K."/>
        </authorList>
    </citation>
    <scope>NUCLEOTIDE SEQUENCE</scope>
    <source>
        <strain evidence="7">86</strain>
    </source>
</reference>
<dbReference type="Pfam" id="PF13241">
    <property type="entry name" value="NAD_binding_7"/>
    <property type="match status" value="1"/>
</dbReference>
<evidence type="ECO:0000256" key="5">
    <source>
        <dbReference type="ARBA" id="ARBA00023244"/>
    </source>
</evidence>
<dbReference type="EMBL" id="FLUQ01000001">
    <property type="protein sequence ID" value="SBV93392.1"/>
    <property type="molecule type" value="Genomic_DNA"/>
</dbReference>
<dbReference type="InterPro" id="IPR036291">
    <property type="entry name" value="NAD(P)-bd_dom_sf"/>
</dbReference>
<evidence type="ECO:0000256" key="2">
    <source>
        <dbReference type="ARBA" id="ARBA00012400"/>
    </source>
</evidence>
<dbReference type="InterPro" id="IPR006367">
    <property type="entry name" value="Sirohaem_synthase_N"/>
</dbReference>